<accession>A0A0D7AB91</accession>
<keyword evidence="2" id="KW-1185">Reference proteome</keyword>
<dbReference type="AlphaFoldDB" id="A0A0D7AB91"/>
<evidence type="ECO:0000313" key="2">
    <source>
        <dbReference type="Proteomes" id="UP000054144"/>
    </source>
</evidence>
<name>A0A0D7AB91_9AGAR</name>
<gene>
    <name evidence="1" type="ORF">FISHEDRAFT_73841</name>
</gene>
<dbReference type="Proteomes" id="UP000054144">
    <property type="component" value="Unassembled WGS sequence"/>
</dbReference>
<protein>
    <submittedName>
        <fullName evidence="1">Uncharacterized protein</fullName>
    </submittedName>
</protein>
<proteinExistence type="predicted"/>
<sequence>MLLLSPLVYLFKIILTPIAPLTWLGLPLTTLDVVAALRLCIALRQVRESLHREHVARKRSPSIESHAFARRLGTTLMVVYGGEAMTNPFLGLPPSFMLNGVGVTLYTVAQIVVDALPFLPAPSFETELPLSFVDGITRAYLLCDLIPPVVVANTSEPIASSAWTLLLSSFITANGGFFLTNLVSFLHPTPLTLQTPPEMQEYGWTTVDLWCAPFVTGVYALLTHAQPYWADVHSALASCFLSAGEKSSVSAVDPEFARAFCAILLASIFVVRTINNYTTYLEKKAPAVPPSKKMQ</sequence>
<dbReference type="EMBL" id="KN881851">
    <property type="protein sequence ID" value="KIY48277.1"/>
    <property type="molecule type" value="Genomic_DNA"/>
</dbReference>
<evidence type="ECO:0000313" key="1">
    <source>
        <dbReference type="EMBL" id="KIY48277.1"/>
    </source>
</evidence>
<dbReference type="OrthoDB" id="3192156at2759"/>
<organism evidence="1 2">
    <name type="scientific">Fistulina hepatica ATCC 64428</name>
    <dbReference type="NCBI Taxonomy" id="1128425"/>
    <lineage>
        <taxon>Eukaryota</taxon>
        <taxon>Fungi</taxon>
        <taxon>Dikarya</taxon>
        <taxon>Basidiomycota</taxon>
        <taxon>Agaricomycotina</taxon>
        <taxon>Agaricomycetes</taxon>
        <taxon>Agaricomycetidae</taxon>
        <taxon>Agaricales</taxon>
        <taxon>Fistulinaceae</taxon>
        <taxon>Fistulina</taxon>
    </lineage>
</organism>
<reference evidence="1 2" key="1">
    <citation type="journal article" date="2015" name="Fungal Genet. Biol.">
        <title>Evolution of novel wood decay mechanisms in Agaricales revealed by the genome sequences of Fistulina hepatica and Cylindrobasidium torrendii.</title>
        <authorList>
            <person name="Floudas D."/>
            <person name="Held B.W."/>
            <person name="Riley R."/>
            <person name="Nagy L.G."/>
            <person name="Koehler G."/>
            <person name="Ransdell A.S."/>
            <person name="Younus H."/>
            <person name="Chow J."/>
            <person name="Chiniquy J."/>
            <person name="Lipzen A."/>
            <person name="Tritt A."/>
            <person name="Sun H."/>
            <person name="Haridas S."/>
            <person name="LaButti K."/>
            <person name="Ohm R.A."/>
            <person name="Kues U."/>
            <person name="Blanchette R.A."/>
            <person name="Grigoriev I.V."/>
            <person name="Minto R.E."/>
            <person name="Hibbett D.S."/>
        </authorList>
    </citation>
    <scope>NUCLEOTIDE SEQUENCE [LARGE SCALE GENOMIC DNA]</scope>
    <source>
        <strain evidence="1 2">ATCC 64428</strain>
    </source>
</reference>